<reference evidence="1" key="1">
    <citation type="submission" date="2020-10" db="EMBL/GenBank/DDBJ databases">
        <authorList>
            <person name="Castelo-Branco R."/>
            <person name="Eusebio N."/>
            <person name="Adriana R."/>
            <person name="Vieira A."/>
            <person name="Brugerolle De Fraissinette N."/>
            <person name="Rezende De Castro R."/>
            <person name="Schneider M.P."/>
            <person name="Vasconcelos V."/>
            <person name="Leao P.N."/>
        </authorList>
    </citation>
    <scope>NUCLEOTIDE SEQUENCE</scope>
    <source>
        <strain evidence="1">LEGE 11479</strain>
    </source>
</reference>
<keyword evidence="2" id="KW-1185">Reference proteome</keyword>
<comment type="caution">
    <text evidence="1">The sequence shown here is derived from an EMBL/GenBank/DDBJ whole genome shotgun (WGS) entry which is preliminary data.</text>
</comment>
<evidence type="ECO:0000313" key="1">
    <source>
        <dbReference type="EMBL" id="MBE9069640.1"/>
    </source>
</evidence>
<gene>
    <name evidence="1" type="ORF">IQ260_23625</name>
</gene>
<dbReference type="SUPFAM" id="SSF109859">
    <property type="entry name" value="NblA-like"/>
    <property type="match status" value="1"/>
</dbReference>
<dbReference type="Gene3D" id="1.10.287.670">
    <property type="entry name" value="Phycobilisome degradation protein NblA"/>
    <property type="match status" value="1"/>
</dbReference>
<evidence type="ECO:0000313" key="2">
    <source>
        <dbReference type="Proteomes" id="UP000615026"/>
    </source>
</evidence>
<dbReference type="Pfam" id="PF04485">
    <property type="entry name" value="NblA"/>
    <property type="match status" value="1"/>
</dbReference>
<proteinExistence type="predicted"/>
<organism evidence="1 2">
    <name type="scientific">Leptolyngbya cf. ectocarpi LEGE 11479</name>
    <dbReference type="NCBI Taxonomy" id="1828722"/>
    <lineage>
        <taxon>Bacteria</taxon>
        <taxon>Bacillati</taxon>
        <taxon>Cyanobacteriota</taxon>
        <taxon>Cyanophyceae</taxon>
        <taxon>Leptolyngbyales</taxon>
        <taxon>Leptolyngbyaceae</taxon>
        <taxon>Leptolyngbya group</taxon>
        <taxon>Leptolyngbya</taxon>
    </lineage>
</organism>
<dbReference type="AlphaFoldDB" id="A0A928ZY92"/>
<protein>
    <submittedName>
        <fullName evidence="1">NblA/ycf18 family protein</fullName>
    </submittedName>
</protein>
<sequence length="55" mass="6435">MDMPGKLTLEQEFSLNILKSQVKNLSLDQAQEYVVEIMRQMMLKDNLVKHLLKNS</sequence>
<dbReference type="InterPro" id="IPR036904">
    <property type="entry name" value="NblA_sf"/>
</dbReference>
<name>A0A928ZY92_LEPEC</name>
<dbReference type="Proteomes" id="UP000615026">
    <property type="component" value="Unassembled WGS sequence"/>
</dbReference>
<dbReference type="InterPro" id="IPR007574">
    <property type="entry name" value="NblA"/>
</dbReference>
<dbReference type="EMBL" id="JADEXP010000303">
    <property type="protein sequence ID" value="MBE9069640.1"/>
    <property type="molecule type" value="Genomic_DNA"/>
</dbReference>
<accession>A0A928ZY92</accession>